<evidence type="ECO:0000313" key="2">
    <source>
        <dbReference type="WBParaSite" id="PS1159_v2.g5272.t1"/>
    </source>
</evidence>
<proteinExistence type="predicted"/>
<evidence type="ECO:0000313" key="1">
    <source>
        <dbReference type="Proteomes" id="UP000887580"/>
    </source>
</evidence>
<organism evidence="1 2">
    <name type="scientific">Panagrolaimus sp. PS1159</name>
    <dbReference type="NCBI Taxonomy" id="55785"/>
    <lineage>
        <taxon>Eukaryota</taxon>
        <taxon>Metazoa</taxon>
        <taxon>Ecdysozoa</taxon>
        <taxon>Nematoda</taxon>
        <taxon>Chromadorea</taxon>
        <taxon>Rhabditida</taxon>
        <taxon>Tylenchina</taxon>
        <taxon>Panagrolaimomorpha</taxon>
        <taxon>Panagrolaimoidea</taxon>
        <taxon>Panagrolaimidae</taxon>
        <taxon>Panagrolaimus</taxon>
    </lineage>
</organism>
<reference evidence="2" key="1">
    <citation type="submission" date="2022-11" db="UniProtKB">
        <authorList>
            <consortium name="WormBaseParasite"/>
        </authorList>
    </citation>
    <scope>IDENTIFICATION</scope>
</reference>
<accession>A0AC35GH74</accession>
<dbReference type="Proteomes" id="UP000887580">
    <property type="component" value="Unplaced"/>
</dbReference>
<dbReference type="WBParaSite" id="PS1159_v2.g5272.t1">
    <property type="protein sequence ID" value="PS1159_v2.g5272.t1"/>
    <property type="gene ID" value="PS1159_v2.g5272"/>
</dbReference>
<sequence>MSLPSTRISVCRNVNTLRVQNMSSMARVTQPP</sequence>
<protein>
    <submittedName>
        <fullName evidence="2">Uncharacterized protein</fullName>
    </submittedName>
</protein>
<name>A0AC35GH74_9BILA</name>